<protein>
    <recommendedName>
        <fullName evidence="4">Polysaccharide deacetylase</fullName>
    </recommendedName>
</protein>
<sequence>MRNKKRSTALDYHVKNFNKKIKTVVQSVVLFVLAVLVFLAVFDIKKYEEPDKAQWDNRQGFIAVSYFGVGLSGTPRLIAKNQLRQHLKALHNQGYRTISQQDILNFYNSRQALPEKALFLSFEDGRNDSSLFAQPILEKYNYKATILSYANKLGNTRESKFLQPKELLKMIKNGYWELGSNGYRLTYINIFDKNNAFIGVKDEAEFQDKDSAASYNHYLMDFIRDEDKVPSENRTEMEARVNGDYAMMRDIYTQKLGFVPPVYMIMHANSLNDGMPRLVADVNNRNIQDMFKIHFNRDKNAFNDSEQNLYDLTRVQAAPYWYTNHLLMKIGKDTGELMKFVVGNRKNAGKWALMDGAAEFIDNKIVLTSPSSDNGLLYLKDSDAYTDMKLSAKLSGNVVGKQSVYVRYDTRQDSFLRVSLLNNEIIVEQKTPGNQVETLFSQELNALEGQTEEGTYPINIQQTRNLEMVVKGNQFTLRVDKAVWMENSPIADSLTAGGVALESAYSEMNPKDDIYDGVFADIKIESIDQAGGKEALLYNNGYNAFQWTVSKVREMINSTINRAIELF</sequence>
<dbReference type="PANTHER" id="PTHR34216:SF3">
    <property type="entry name" value="POLY-BETA-1,6-N-ACETYL-D-GLUCOSAMINE N-DEACETYLASE"/>
    <property type="match status" value="1"/>
</dbReference>
<dbReference type="Gene3D" id="3.20.20.370">
    <property type="entry name" value="Glycoside hydrolase/deacetylase"/>
    <property type="match status" value="1"/>
</dbReference>
<accession>A0ABS4IW50</accession>
<organism evidence="2 3">
    <name type="scientific">Paenibacillus eucommiae</name>
    <dbReference type="NCBI Taxonomy" id="1355755"/>
    <lineage>
        <taxon>Bacteria</taxon>
        <taxon>Bacillati</taxon>
        <taxon>Bacillota</taxon>
        <taxon>Bacilli</taxon>
        <taxon>Bacillales</taxon>
        <taxon>Paenibacillaceae</taxon>
        <taxon>Paenibacillus</taxon>
    </lineage>
</organism>
<comment type="caution">
    <text evidence="2">The sequence shown here is derived from an EMBL/GenBank/DDBJ whole genome shotgun (WGS) entry which is preliminary data.</text>
</comment>
<name>A0ABS4IW50_9BACL</name>
<proteinExistence type="predicted"/>
<dbReference type="InterPro" id="IPR011330">
    <property type="entry name" value="Glyco_hydro/deAcase_b/a-brl"/>
</dbReference>
<dbReference type="PANTHER" id="PTHR34216">
    <property type="match status" value="1"/>
</dbReference>
<evidence type="ECO:0008006" key="4">
    <source>
        <dbReference type="Google" id="ProtNLM"/>
    </source>
</evidence>
<dbReference type="RefSeq" id="WP_209972547.1">
    <property type="nucleotide sequence ID" value="NZ_JAGGLB010000010.1"/>
</dbReference>
<reference evidence="2 3" key="1">
    <citation type="submission" date="2021-03" db="EMBL/GenBank/DDBJ databases">
        <title>Genomic Encyclopedia of Type Strains, Phase IV (KMG-IV): sequencing the most valuable type-strain genomes for metagenomic binning, comparative biology and taxonomic classification.</title>
        <authorList>
            <person name="Goeker M."/>
        </authorList>
    </citation>
    <scope>NUCLEOTIDE SEQUENCE [LARGE SCALE GENOMIC DNA]</scope>
    <source>
        <strain evidence="2 3">DSM 26048</strain>
    </source>
</reference>
<feature type="transmembrane region" description="Helical" evidence="1">
    <location>
        <begin position="21"/>
        <end position="41"/>
    </location>
</feature>
<evidence type="ECO:0000256" key="1">
    <source>
        <dbReference type="SAM" id="Phobius"/>
    </source>
</evidence>
<keyword evidence="1" id="KW-1133">Transmembrane helix</keyword>
<keyword evidence="1" id="KW-0812">Transmembrane</keyword>
<keyword evidence="3" id="KW-1185">Reference proteome</keyword>
<dbReference type="SUPFAM" id="SSF88713">
    <property type="entry name" value="Glycoside hydrolase/deacetylase"/>
    <property type="match status" value="1"/>
</dbReference>
<gene>
    <name evidence="2" type="ORF">J2Z66_003431</name>
</gene>
<dbReference type="Gene3D" id="2.60.120.560">
    <property type="entry name" value="Exo-inulinase, domain 1"/>
    <property type="match status" value="1"/>
</dbReference>
<evidence type="ECO:0000313" key="3">
    <source>
        <dbReference type="Proteomes" id="UP001519287"/>
    </source>
</evidence>
<dbReference type="EMBL" id="JAGGLB010000010">
    <property type="protein sequence ID" value="MBP1991824.1"/>
    <property type="molecule type" value="Genomic_DNA"/>
</dbReference>
<evidence type="ECO:0000313" key="2">
    <source>
        <dbReference type="EMBL" id="MBP1991824.1"/>
    </source>
</evidence>
<keyword evidence="1" id="KW-0472">Membrane</keyword>
<dbReference type="InterPro" id="IPR051398">
    <property type="entry name" value="Polysacch_Deacetylase"/>
</dbReference>
<dbReference type="Proteomes" id="UP001519287">
    <property type="component" value="Unassembled WGS sequence"/>
</dbReference>